<accession>A0AAV1BZT8</accession>
<evidence type="ECO:0000313" key="1">
    <source>
        <dbReference type="EMBL" id="CAI9088786.1"/>
    </source>
</evidence>
<dbReference type="EMBL" id="OX459118">
    <property type="protein sequence ID" value="CAI9088786.1"/>
    <property type="molecule type" value="Genomic_DNA"/>
</dbReference>
<gene>
    <name evidence="1" type="ORF">OLC1_LOCUS1280</name>
</gene>
<sequence>MKTFWGSLENSQFPLRNTDWSVRVELVSGSWILGQSLSFAPQFRMVSKRKKAKKSATRLMKIQSMMKQLQSGGHSGQEDAEFTEAQYVDSGCEDLEFAEAQYANQVTRVSSYDGRSSFFGEVPAGESWVFRGSGIV</sequence>
<proteinExistence type="predicted"/>
<keyword evidence="2" id="KW-1185">Reference proteome</keyword>
<evidence type="ECO:0000313" key="2">
    <source>
        <dbReference type="Proteomes" id="UP001161247"/>
    </source>
</evidence>
<dbReference type="Proteomes" id="UP001161247">
    <property type="component" value="Chromosome 1"/>
</dbReference>
<organism evidence="1 2">
    <name type="scientific">Oldenlandia corymbosa var. corymbosa</name>
    <dbReference type="NCBI Taxonomy" id="529605"/>
    <lineage>
        <taxon>Eukaryota</taxon>
        <taxon>Viridiplantae</taxon>
        <taxon>Streptophyta</taxon>
        <taxon>Embryophyta</taxon>
        <taxon>Tracheophyta</taxon>
        <taxon>Spermatophyta</taxon>
        <taxon>Magnoliopsida</taxon>
        <taxon>eudicotyledons</taxon>
        <taxon>Gunneridae</taxon>
        <taxon>Pentapetalae</taxon>
        <taxon>asterids</taxon>
        <taxon>lamiids</taxon>
        <taxon>Gentianales</taxon>
        <taxon>Rubiaceae</taxon>
        <taxon>Rubioideae</taxon>
        <taxon>Spermacoceae</taxon>
        <taxon>Hedyotis-Oldenlandia complex</taxon>
        <taxon>Oldenlandia</taxon>
    </lineage>
</organism>
<reference evidence="1" key="1">
    <citation type="submission" date="2023-03" db="EMBL/GenBank/DDBJ databases">
        <authorList>
            <person name="Julca I."/>
        </authorList>
    </citation>
    <scope>NUCLEOTIDE SEQUENCE</scope>
</reference>
<protein>
    <submittedName>
        <fullName evidence="1">OLC1v1023212C1</fullName>
    </submittedName>
</protein>
<dbReference type="AlphaFoldDB" id="A0AAV1BZT8"/>
<name>A0AAV1BZT8_OLDCO</name>